<keyword evidence="4 5" id="KW-0472">Membrane</keyword>
<evidence type="ECO:0000256" key="3">
    <source>
        <dbReference type="ARBA" id="ARBA00022989"/>
    </source>
</evidence>
<organism evidence="6 7">
    <name type="scientific">Jiulongibacter sediminis</name>
    <dbReference type="NCBI Taxonomy" id="1605367"/>
    <lineage>
        <taxon>Bacteria</taxon>
        <taxon>Pseudomonadati</taxon>
        <taxon>Bacteroidota</taxon>
        <taxon>Cytophagia</taxon>
        <taxon>Cytophagales</taxon>
        <taxon>Leadbetterellaceae</taxon>
        <taxon>Jiulongibacter</taxon>
    </lineage>
</organism>
<dbReference type="Pfam" id="PF13564">
    <property type="entry name" value="DoxX_2"/>
    <property type="match status" value="1"/>
</dbReference>
<dbReference type="STRING" id="1605367.AFM12_10970"/>
<dbReference type="Proteomes" id="UP000050454">
    <property type="component" value="Unassembled WGS sequence"/>
</dbReference>
<reference evidence="6 7" key="1">
    <citation type="submission" date="2015-07" db="EMBL/GenBank/DDBJ databases">
        <title>The draft genome sequence of Leadbetterella sp. JN14-9.</title>
        <authorList>
            <person name="Liu Y."/>
            <person name="Du J."/>
            <person name="Shao Z."/>
        </authorList>
    </citation>
    <scope>NUCLEOTIDE SEQUENCE [LARGE SCALE GENOMIC DNA]</scope>
    <source>
        <strain evidence="6 7">JN14-9</strain>
    </source>
</reference>
<gene>
    <name evidence="6" type="ORF">AFM12_10970</name>
</gene>
<evidence type="ECO:0000313" key="6">
    <source>
        <dbReference type="EMBL" id="KPM47780.1"/>
    </source>
</evidence>
<dbReference type="EMBL" id="LGTQ01000009">
    <property type="protein sequence ID" value="KPM47780.1"/>
    <property type="molecule type" value="Genomic_DNA"/>
</dbReference>
<dbReference type="PATRIC" id="fig|1605367.3.peg.3586"/>
<dbReference type="AlphaFoldDB" id="A0A0N8H9M4"/>
<evidence type="ECO:0000256" key="4">
    <source>
        <dbReference type="ARBA" id="ARBA00023136"/>
    </source>
</evidence>
<feature type="transmembrane region" description="Helical" evidence="5">
    <location>
        <begin position="52"/>
        <end position="68"/>
    </location>
</feature>
<dbReference type="RefSeq" id="WP_055148130.1">
    <property type="nucleotide sequence ID" value="NZ_JXSZ01000009.1"/>
</dbReference>
<name>A0A0N8H9M4_9BACT</name>
<proteinExistence type="predicted"/>
<evidence type="ECO:0000313" key="7">
    <source>
        <dbReference type="Proteomes" id="UP000050454"/>
    </source>
</evidence>
<keyword evidence="2 5" id="KW-0812">Transmembrane</keyword>
<protein>
    <submittedName>
        <fullName evidence="6">Membrane protein</fullName>
    </submittedName>
</protein>
<accession>A0A0N8H9M4</accession>
<dbReference type="InterPro" id="IPR032808">
    <property type="entry name" value="DoxX"/>
</dbReference>
<evidence type="ECO:0000256" key="1">
    <source>
        <dbReference type="ARBA" id="ARBA00004141"/>
    </source>
</evidence>
<comment type="caution">
    <text evidence="6">The sequence shown here is derived from an EMBL/GenBank/DDBJ whole genome shotgun (WGS) entry which is preliminary data.</text>
</comment>
<sequence>MENISKTRLWISRIMSGFVVLFLTFDIVMKFMKPEEVITTTVNELGYQEHHIATMGILLLISTILYVIPKTSILGAVLLTGYLGGAIATHLRVDNPLFSHLLFPVYFGILLWGGLWLRNEKLRSIFPLIS</sequence>
<feature type="transmembrane region" description="Helical" evidence="5">
    <location>
        <begin position="73"/>
        <end position="91"/>
    </location>
</feature>
<feature type="transmembrane region" description="Helical" evidence="5">
    <location>
        <begin position="97"/>
        <end position="117"/>
    </location>
</feature>
<keyword evidence="3 5" id="KW-1133">Transmembrane helix</keyword>
<feature type="transmembrane region" description="Helical" evidence="5">
    <location>
        <begin position="12"/>
        <end position="32"/>
    </location>
</feature>
<comment type="subcellular location">
    <subcellularLocation>
        <location evidence="1">Membrane</location>
        <topology evidence="1">Multi-pass membrane protein</topology>
    </subcellularLocation>
</comment>
<dbReference type="OrthoDB" id="9811373at2"/>
<keyword evidence="7" id="KW-1185">Reference proteome</keyword>
<evidence type="ECO:0000256" key="2">
    <source>
        <dbReference type="ARBA" id="ARBA00022692"/>
    </source>
</evidence>
<dbReference type="GO" id="GO:0016020">
    <property type="term" value="C:membrane"/>
    <property type="evidence" value="ECO:0007669"/>
    <property type="project" value="UniProtKB-SubCell"/>
</dbReference>
<evidence type="ECO:0000256" key="5">
    <source>
        <dbReference type="SAM" id="Phobius"/>
    </source>
</evidence>